<dbReference type="InterPro" id="IPR007492">
    <property type="entry name" value="LytTR_DNA-bd_dom"/>
</dbReference>
<name>A0A5R9KIJ6_9BACT</name>
<dbReference type="Gene3D" id="3.40.50.2300">
    <property type="match status" value="1"/>
</dbReference>
<dbReference type="PANTHER" id="PTHR37299:SF1">
    <property type="entry name" value="STAGE 0 SPORULATION PROTEIN A HOMOLOG"/>
    <property type="match status" value="1"/>
</dbReference>
<sequence>MAELNRISALIVDDERSAINNLRLALLAHCPQVNVSAHAQTVQQALAVLASENIEILFLDIRLQNETGFDLLRQMNFHRVSVIFVTAHDDYGIQAIKFSATDYLLKPLDVQELSRAVEKAGIKKKGRDRELQMNMLIQSFENMHSLRQKKIALPEAAEIHYVLIDDIVFCRSSNSYTTFYVKDLGEIIVSKPINEYESLLEPYGFLRTHQSFLVNKNRIVSYKKEDGGFLLMEGGQQVLLSRQRKHLLKELFT</sequence>
<dbReference type="OrthoDB" id="1646880at2"/>
<feature type="domain" description="Response regulatory" evidence="2">
    <location>
        <begin position="8"/>
        <end position="121"/>
    </location>
</feature>
<protein>
    <submittedName>
        <fullName evidence="4">Response regulator transcription factor</fullName>
    </submittedName>
</protein>
<dbReference type="Gene3D" id="2.40.50.1020">
    <property type="entry name" value="LytTr DNA-binding domain"/>
    <property type="match status" value="1"/>
</dbReference>
<evidence type="ECO:0000313" key="4">
    <source>
        <dbReference type="EMBL" id="TLU96040.1"/>
    </source>
</evidence>
<evidence type="ECO:0000313" key="5">
    <source>
        <dbReference type="Proteomes" id="UP000309788"/>
    </source>
</evidence>
<dbReference type="PANTHER" id="PTHR37299">
    <property type="entry name" value="TRANSCRIPTIONAL REGULATOR-RELATED"/>
    <property type="match status" value="1"/>
</dbReference>
<evidence type="ECO:0000256" key="1">
    <source>
        <dbReference type="PROSITE-ProRule" id="PRU00169"/>
    </source>
</evidence>
<proteinExistence type="predicted"/>
<evidence type="ECO:0000259" key="2">
    <source>
        <dbReference type="PROSITE" id="PS50110"/>
    </source>
</evidence>
<dbReference type="EMBL" id="VCEI01000011">
    <property type="protein sequence ID" value="TLU96040.1"/>
    <property type="molecule type" value="Genomic_DNA"/>
</dbReference>
<dbReference type="InterPro" id="IPR011006">
    <property type="entry name" value="CheY-like_superfamily"/>
</dbReference>
<dbReference type="SUPFAM" id="SSF52172">
    <property type="entry name" value="CheY-like"/>
    <property type="match status" value="1"/>
</dbReference>
<dbReference type="InterPro" id="IPR046947">
    <property type="entry name" value="LytR-like"/>
</dbReference>
<dbReference type="SMART" id="SM00448">
    <property type="entry name" value="REC"/>
    <property type="match status" value="1"/>
</dbReference>
<dbReference type="Pfam" id="PF00072">
    <property type="entry name" value="Response_reg"/>
    <property type="match status" value="1"/>
</dbReference>
<dbReference type="Proteomes" id="UP000309788">
    <property type="component" value="Unassembled WGS sequence"/>
</dbReference>
<keyword evidence="1" id="KW-0597">Phosphoprotein</keyword>
<comment type="caution">
    <text evidence="4">The sequence shown here is derived from an EMBL/GenBank/DDBJ whole genome shotgun (WGS) entry which is preliminary data.</text>
</comment>
<keyword evidence="5" id="KW-1185">Reference proteome</keyword>
<dbReference type="AlphaFoldDB" id="A0A5R9KIJ6"/>
<reference evidence="4 5" key="1">
    <citation type="submission" date="2019-05" db="EMBL/GenBank/DDBJ databases">
        <authorList>
            <person name="Qu J.-H."/>
        </authorList>
    </citation>
    <scope>NUCLEOTIDE SEQUENCE [LARGE SCALE GENOMIC DNA]</scope>
    <source>
        <strain evidence="4 5">Z12</strain>
    </source>
</reference>
<gene>
    <name evidence="4" type="ORF">FEM55_02515</name>
</gene>
<dbReference type="Pfam" id="PF04397">
    <property type="entry name" value="LytTR"/>
    <property type="match status" value="1"/>
</dbReference>
<dbReference type="GO" id="GO:0000156">
    <property type="term" value="F:phosphorelay response regulator activity"/>
    <property type="evidence" value="ECO:0007669"/>
    <property type="project" value="InterPro"/>
</dbReference>
<feature type="modified residue" description="4-aspartylphosphate" evidence="1">
    <location>
        <position position="60"/>
    </location>
</feature>
<organism evidence="4 5">
    <name type="scientific">Dyadobacter sediminis</name>
    <dbReference type="NCBI Taxonomy" id="1493691"/>
    <lineage>
        <taxon>Bacteria</taxon>
        <taxon>Pseudomonadati</taxon>
        <taxon>Bacteroidota</taxon>
        <taxon>Cytophagia</taxon>
        <taxon>Cytophagales</taxon>
        <taxon>Spirosomataceae</taxon>
        <taxon>Dyadobacter</taxon>
    </lineage>
</organism>
<dbReference type="PROSITE" id="PS50110">
    <property type="entry name" value="RESPONSE_REGULATORY"/>
    <property type="match status" value="1"/>
</dbReference>
<dbReference type="RefSeq" id="WP_138279734.1">
    <property type="nucleotide sequence ID" value="NZ_BMGE01000001.1"/>
</dbReference>
<accession>A0A5R9KIJ6</accession>
<dbReference type="GO" id="GO:0003677">
    <property type="term" value="F:DNA binding"/>
    <property type="evidence" value="ECO:0007669"/>
    <property type="project" value="InterPro"/>
</dbReference>
<evidence type="ECO:0000259" key="3">
    <source>
        <dbReference type="PROSITE" id="PS50930"/>
    </source>
</evidence>
<dbReference type="SMART" id="SM00850">
    <property type="entry name" value="LytTR"/>
    <property type="match status" value="1"/>
</dbReference>
<dbReference type="PROSITE" id="PS50930">
    <property type="entry name" value="HTH_LYTTR"/>
    <property type="match status" value="1"/>
</dbReference>
<feature type="domain" description="HTH LytTR-type" evidence="3">
    <location>
        <begin position="151"/>
        <end position="253"/>
    </location>
</feature>
<dbReference type="InterPro" id="IPR001789">
    <property type="entry name" value="Sig_transdc_resp-reg_receiver"/>
</dbReference>